<comment type="caution">
    <text evidence="1">The sequence shown here is derived from an EMBL/GenBank/DDBJ whole genome shotgun (WGS) entry which is preliminary data.</text>
</comment>
<name>A0ACD2U1U5_9PSED</name>
<gene>
    <name evidence="1" type="ORF">SAMN04488483_1121</name>
</gene>
<evidence type="ECO:0000313" key="2">
    <source>
        <dbReference type="Proteomes" id="UP001158048"/>
    </source>
</evidence>
<organism evidence="1 2">
    <name type="scientific">Pseudomonas helmanticensis</name>
    <dbReference type="NCBI Taxonomy" id="1471381"/>
    <lineage>
        <taxon>Bacteria</taxon>
        <taxon>Pseudomonadati</taxon>
        <taxon>Pseudomonadota</taxon>
        <taxon>Gammaproteobacteria</taxon>
        <taxon>Pseudomonadales</taxon>
        <taxon>Pseudomonadaceae</taxon>
        <taxon>Pseudomonas</taxon>
    </lineage>
</organism>
<sequence length="227" mass="24013">MNNKNLLVVGASSEIGSAIVRQAEQNNYQVIGTQRSGSMPGLFMDVTSDESVKSAIQQALADFGRIDAVIYAPALSSDGLIHALDDNAWSNAFDVNLFGAVRVARHLIPHFIKARQGVFQFVSSTAAVRGATGAAPYACSKAALNALAVNIAHDYGRFNIRAYTVMPGYVDGGMLADLPVEKKTLLAREPSLKRLATPDNVAHFCIATLDSPYLTGTALTLDGGLSG</sequence>
<reference evidence="1" key="1">
    <citation type="submission" date="2017-05" db="EMBL/GenBank/DDBJ databases">
        <authorList>
            <person name="Varghese N."/>
            <person name="Submissions S."/>
        </authorList>
    </citation>
    <scope>NUCLEOTIDE SEQUENCE</scope>
    <source>
        <strain evidence="1">LMG 28168</strain>
    </source>
</reference>
<accession>A0ACD2U1U5</accession>
<dbReference type="EMBL" id="FXUY01000001">
    <property type="protein sequence ID" value="SMQ23665.1"/>
    <property type="molecule type" value="Genomic_DNA"/>
</dbReference>
<evidence type="ECO:0000313" key="1">
    <source>
        <dbReference type="EMBL" id="SMQ23665.1"/>
    </source>
</evidence>
<keyword evidence="2" id="KW-1185">Reference proteome</keyword>
<dbReference type="Proteomes" id="UP001158048">
    <property type="component" value="Unassembled WGS sequence"/>
</dbReference>
<protein>
    <submittedName>
        <fullName evidence="1">3-oxoacyl-[acyl-carrier protein] reductase</fullName>
    </submittedName>
</protein>
<proteinExistence type="predicted"/>